<reference evidence="1 2" key="1">
    <citation type="submission" date="2019-07" db="EMBL/GenBank/DDBJ databases">
        <authorList>
            <person name="Zhu P."/>
        </authorList>
    </citation>
    <scope>NUCLEOTIDE SEQUENCE [LARGE SCALE GENOMIC DNA]</scope>
    <source>
        <strain evidence="1 2">SSL-25</strain>
    </source>
</reference>
<dbReference type="AlphaFoldDB" id="A0A5B8J6F4"/>
<dbReference type="Proteomes" id="UP000320580">
    <property type="component" value="Chromosome"/>
</dbReference>
<sequence length="249" mass="28045">MPLLTDALTELRRHSVTYVDPIMAMPPRLKEAKTAVYLLMRGIDEIEDHPFLDSAAKDQLLTDVACALQTRNTEARLKAAFADHHDFLPPVTLRLADWVALAPADIAPRIVDAFVAMADRMALWARRDWRIRDVDDFDHYVFSVSGVLATLLCDLWAWHDGTRVDRSLMMGYARGIQGANILADLQVDRERGVDFLPDGWTSAELSDYVLVELTLADKMFACLPDPGPARIWCTRPLQIAWAALQESRS</sequence>
<gene>
    <name evidence="1" type="ORF">FQU76_13590</name>
</gene>
<evidence type="ECO:0000313" key="2">
    <source>
        <dbReference type="Proteomes" id="UP000320580"/>
    </source>
</evidence>
<dbReference type="InterPro" id="IPR002060">
    <property type="entry name" value="Squ/phyt_synthse"/>
</dbReference>
<evidence type="ECO:0000313" key="1">
    <source>
        <dbReference type="EMBL" id="QDY77385.1"/>
    </source>
</evidence>
<dbReference type="SUPFAM" id="SSF48576">
    <property type="entry name" value="Terpenoid synthases"/>
    <property type="match status" value="1"/>
</dbReference>
<name>A0A5B8J6F4_9ACTN</name>
<protein>
    <submittedName>
        <fullName evidence="1">Phytoene/squalene synthase family protein</fullName>
    </submittedName>
</protein>
<dbReference type="KEGG" id="sqz:FQU76_13590"/>
<dbReference type="InterPro" id="IPR008949">
    <property type="entry name" value="Isoprenoid_synthase_dom_sf"/>
</dbReference>
<proteinExistence type="predicted"/>
<keyword evidence="2" id="KW-1185">Reference proteome</keyword>
<dbReference type="PANTHER" id="PTHR31480">
    <property type="entry name" value="BIFUNCTIONAL LYCOPENE CYCLASE/PHYTOENE SYNTHASE"/>
    <property type="match status" value="1"/>
</dbReference>
<dbReference type="RefSeq" id="WP_146480723.1">
    <property type="nucleotide sequence ID" value="NZ_CP042266.1"/>
</dbReference>
<dbReference type="OrthoDB" id="9787280at2"/>
<accession>A0A5B8J6F4</accession>
<dbReference type="EMBL" id="CP042266">
    <property type="protein sequence ID" value="QDY77385.1"/>
    <property type="molecule type" value="Genomic_DNA"/>
</dbReference>
<dbReference type="Pfam" id="PF00494">
    <property type="entry name" value="SQS_PSY"/>
    <property type="match status" value="1"/>
</dbReference>
<dbReference type="GO" id="GO:0016765">
    <property type="term" value="F:transferase activity, transferring alkyl or aryl (other than methyl) groups"/>
    <property type="evidence" value="ECO:0007669"/>
    <property type="project" value="UniProtKB-ARBA"/>
</dbReference>
<organism evidence="1 2">
    <name type="scientific">Streptomyces qinzhouensis</name>
    <dbReference type="NCBI Taxonomy" id="2599401"/>
    <lineage>
        <taxon>Bacteria</taxon>
        <taxon>Bacillati</taxon>
        <taxon>Actinomycetota</taxon>
        <taxon>Actinomycetes</taxon>
        <taxon>Kitasatosporales</taxon>
        <taxon>Streptomycetaceae</taxon>
        <taxon>Streptomyces</taxon>
    </lineage>
</organism>
<dbReference type="Gene3D" id="1.10.600.10">
    <property type="entry name" value="Farnesyl Diphosphate Synthase"/>
    <property type="match status" value="1"/>
</dbReference>